<feature type="transmembrane region" description="Helical" evidence="2">
    <location>
        <begin position="63"/>
        <end position="81"/>
    </location>
</feature>
<accession>A0AAD6TRR6</accession>
<keyword evidence="2" id="KW-1133">Transmembrane helix</keyword>
<feature type="transmembrane region" description="Helical" evidence="2">
    <location>
        <begin position="148"/>
        <end position="169"/>
    </location>
</feature>
<keyword evidence="4" id="KW-1185">Reference proteome</keyword>
<dbReference type="Proteomes" id="UP001222325">
    <property type="component" value="Unassembled WGS sequence"/>
</dbReference>
<feature type="region of interest" description="Disordered" evidence="1">
    <location>
        <begin position="319"/>
        <end position="347"/>
    </location>
</feature>
<gene>
    <name evidence="3" type="ORF">B0H15DRAFT_861942</name>
</gene>
<feature type="transmembrane region" description="Helical" evidence="2">
    <location>
        <begin position="233"/>
        <end position="255"/>
    </location>
</feature>
<evidence type="ECO:0000313" key="4">
    <source>
        <dbReference type="Proteomes" id="UP001222325"/>
    </source>
</evidence>
<feature type="transmembrane region" description="Helical" evidence="2">
    <location>
        <begin position="115"/>
        <end position="136"/>
    </location>
</feature>
<feature type="transmembrane region" description="Helical" evidence="2">
    <location>
        <begin position="267"/>
        <end position="287"/>
    </location>
</feature>
<name>A0AAD6TRR6_9AGAR</name>
<feature type="transmembrane region" description="Helical" evidence="2">
    <location>
        <begin position="189"/>
        <end position="212"/>
    </location>
</feature>
<protein>
    <submittedName>
        <fullName evidence="3">Uncharacterized protein</fullName>
    </submittedName>
</protein>
<proteinExistence type="predicted"/>
<feature type="transmembrane region" description="Helical" evidence="2">
    <location>
        <begin position="30"/>
        <end position="51"/>
    </location>
</feature>
<dbReference type="AlphaFoldDB" id="A0AAD6TRR6"/>
<keyword evidence="2" id="KW-0812">Transmembrane</keyword>
<keyword evidence="2" id="KW-0472">Membrane</keyword>
<organism evidence="3 4">
    <name type="scientific">Mycena belliarum</name>
    <dbReference type="NCBI Taxonomy" id="1033014"/>
    <lineage>
        <taxon>Eukaryota</taxon>
        <taxon>Fungi</taxon>
        <taxon>Dikarya</taxon>
        <taxon>Basidiomycota</taxon>
        <taxon>Agaricomycotina</taxon>
        <taxon>Agaricomycetes</taxon>
        <taxon>Agaricomycetidae</taxon>
        <taxon>Agaricales</taxon>
        <taxon>Marasmiineae</taxon>
        <taxon>Mycenaceae</taxon>
        <taxon>Mycena</taxon>
    </lineage>
</organism>
<feature type="compositionally biased region" description="Basic and acidic residues" evidence="1">
    <location>
        <begin position="330"/>
        <end position="347"/>
    </location>
</feature>
<evidence type="ECO:0000256" key="2">
    <source>
        <dbReference type="SAM" id="Phobius"/>
    </source>
</evidence>
<dbReference type="EMBL" id="JARJCN010000074">
    <property type="protein sequence ID" value="KAJ7077257.1"/>
    <property type="molecule type" value="Genomic_DNA"/>
</dbReference>
<comment type="caution">
    <text evidence="3">The sequence shown here is derived from an EMBL/GenBank/DDBJ whole genome shotgun (WGS) entry which is preliminary data.</text>
</comment>
<sequence length="347" mass="37928">MTASIFPGTTGDSVRITYEGNTVMYFALDLVAQTFFFGGYSVLISMSTCMLLKRGLKSTVNKVMFGLTLFMYLLSAGYWAYSVAGVVNRFRNYIALAADSSLDQTVNDVLKWSPLFNALTMIIYVLSDGIVVWRAWVICFRRHRKYMCIPIGFLIVTALSSLLSIALRIANFGTAHKAYLHDAMNIAQLSTITASLISNLSSTAVVSATAWHHRRVLRAAFSESRRKTRSSKILLLIVESGVLFCLFSIIGLLASLIRLPQGTLGDLYAPLSIHIAGAYPPIVLLLVSTQRALTESTFATSAGSGSSSECSETPITFTVPDESTFDFDDAEAKRGARGRSDSEARLV</sequence>
<evidence type="ECO:0000256" key="1">
    <source>
        <dbReference type="SAM" id="MobiDB-lite"/>
    </source>
</evidence>
<reference evidence="3" key="1">
    <citation type="submission" date="2023-03" db="EMBL/GenBank/DDBJ databases">
        <title>Massive genome expansion in bonnet fungi (Mycena s.s.) driven by repeated elements and novel gene families across ecological guilds.</title>
        <authorList>
            <consortium name="Lawrence Berkeley National Laboratory"/>
            <person name="Harder C.B."/>
            <person name="Miyauchi S."/>
            <person name="Viragh M."/>
            <person name="Kuo A."/>
            <person name="Thoen E."/>
            <person name="Andreopoulos B."/>
            <person name="Lu D."/>
            <person name="Skrede I."/>
            <person name="Drula E."/>
            <person name="Henrissat B."/>
            <person name="Morin E."/>
            <person name="Kohler A."/>
            <person name="Barry K."/>
            <person name="LaButti K."/>
            <person name="Morin E."/>
            <person name="Salamov A."/>
            <person name="Lipzen A."/>
            <person name="Mereny Z."/>
            <person name="Hegedus B."/>
            <person name="Baldrian P."/>
            <person name="Stursova M."/>
            <person name="Weitz H."/>
            <person name="Taylor A."/>
            <person name="Grigoriev I.V."/>
            <person name="Nagy L.G."/>
            <person name="Martin F."/>
            <person name="Kauserud H."/>
        </authorList>
    </citation>
    <scope>NUCLEOTIDE SEQUENCE</scope>
    <source>
        <strain evidence="3">CBHHK173m</strain>
    </source>
</reference>
<evidence type="ECO:0000313" key="3">
    <source>
        <dbReference type="EMBL" id="KAJ7077257.1"/>
    </source>
</evidence>